<proteinExistence type="predicted"/>
<comment type="caution">
    <text evidence="1">The sequence shown here is derived from an EMBL/GenBank/DDBJ whole genome shotgun (WGS) entry which is preliminary data.</text>
</comment>
<dbReference type="AlphaFoldDB" id="A0A645G6D7"/>
<name>A0A645G6D7_9ZZZZ</name>
<accession>A0A645G6D7</accession>
<organism evidence="1">
    <name type="scientific">bioreactor metagenome</name>
    <dbReference type="NCBI Taxonomy" id="1076179"/>
    <lineage>
        <taxon>unclassified sequences</taxon>
        <taxon>metagenomes</taxon>
        <taxon>ecological metagenomes</taxon>
    </lineage>
</organism>
<reference evidence="1" key="1">
    <citation type="submission" date="2019-08" db="EMBL/GenBank/DDBJ databases">
        <authorList>
            <person name="Kucharzyk K."/>
            <person name="Murdoch R.W."/>
            <person name="Higgins S."/>
            <person name="Loffler F."/>
        </authorList>
    </citation>
    <scope>NUCLEOTIDE SEQUENCE</scope>
</reference>
<evidence type="ECO:0000313" key="1">
    <source>
        <dbReference type="EMBL" id="MPN22438.1"/>
    </source>
</evidence>
<gene>
    <name evidence="1" type="ORF">SDC9_169821</name>
</gene>
<protein>
    <submittedName>
        <fullName evidence="1">Uncharacterized protein</fullName>
    </submittedName>
</protein>
<dbReference type="EMBL" id="VSSQ01070664">
    <property type="protein sequence ID" value="MPN22438.1"/>
    <property type="molecule type" value="Genomic_DNA"/>
</dbReference>
<sequence length="77" mass="8253">MSVSSELRLTEPWPVPSVVKFISKVALPLMVKVATDNEAPTVISIYGCTMNLPYIVKSLSGSVSLALEKSTDPLSSK</sequence>